<dbReference type="InterPro" id="IPR024445">
    <property type="entry name" value="Tnp_ISXO2-like"/>
</dbReference>
<protein>
    <recommendedName>
        <fullName evidence="1">ISXO2-like transposase domain-containing protein</fullName>
    </recommendedName>
</protein>
<evidence type="ECO:0000313" key="2">
    <source>
        <dbReference type="EMBL" id="KAK0139910.1"/>
    </source>
</evidence>
<keyword evidence="3" id="KW-1185">Reference proteome</keyword>
<organism evidence="2 3">
    <name type="scientific">Merluccius polli</name>
    <name type="common">Benguela hake</name>
    <name type="synonym">Merluccius cadenati</name>
    <dbReference type="NCBI Taxonomy" id="89951"/>
    <lineage>
        <taxon>Eukaryota</taxon>
        <taxon>Metazoa</taxon>
        <taxon>Chordata</taxon>
        <taxon>Craniata</taxon>
        <taxon>Vertebrata</taxon>
        <taxon>Euteleostomi</taxon>
        <taxon>Actinopterygii</taxon>
        <taxon>Neopterygii</taxon>
        <taxon>Teleostei</taxon>
        <taxon>Neoteleostei</taxon>
        <taxon>Acanthomorphata</taxon>
        <taxon>Zeiogadaria</taxon>
        <taxon>Gadariae</taxon>
        <taxon>Gadiformes</taxon>
        <taxon>Gadoidei</taxon>
        <taxon>Merlucciidae</taxon>
        <taxon>Merluccius</taxon>
    </lineage>
</organism>
<evidence type="ECO:0000259" key="1">
    <source>
        <dbReference type="SMART" id="SM01126"/>
    </source>
</evidence>
<proteinExistence type="predicted"/>
<dbReference type="PANTHER" id="PTHR47163">
    <property type="entry name" value="DDE_TNP_IS1595 DOMAIN-CONTAINING PROTEIN"/>
    <property type="match status" value="1"/>
</dbReference>
<name>A0AA47NWI2_MERPO</name>
<evidence type="ECO:0000313" key="3">
    <source>
        <dbReference type="Proteomes" id="UP001174136"/>
    </source>
</evidence>
<dbReference type="AlphaFoldDB" id="A0AA47NWI2"/>
<dbReference type="InterPro" id="IPR053164">
    <property type="entry name" value="IS1016-like_transposase"/>
</dbReference>
<dbReference type="Pfam" id="PF12762">
    <property type="entry name" value="DDE_Tnp_IS1595"/>
    <property type="match status" value="1"/>
</dbReference>
<comment type="caution">
    <text evidence="2">The sequence shown here is derived from an EMBL/GenBank/DDBJ whole genome shotgun (WGS) entry which is preliminary data.</text>
</comment>
<dbReference type="PANTHER" id="PTHR47163:SF2">
    <property type="entry name" value="SI:DKEY-17M8.2"/>
    <property type="match status" value="1"/>
</dbReference>
<reference evidence="2" key="1">
    <citation type="journal article" date="2023" name="Front. Mar. Sci.">
        <title>A new Merluccius polli reference genome to investigate the effects of global change in West African waters.</title>
        <authorList>
            <person name="Mateo J.L."/>
            <person name="Blanco-Fernandez C."/>
            <person name="Garcia-Vazquez E."/>
            <person name="Machado-Schiaffino G."/>
        </authorList>
    </citation>
    <scope>NUCLEOTIDE SEQUENCE</scope>
    <source>
        <strain evidence="2">C29</strain>
        <tissue evidence="2">Fin</tissue>
    </source>
</reference>
<feature type="domain" description="ISXO2-like transposase" evidence="1">
    <location>
        <begin position="195"/>
        <end position="329"/>
    </location>
</feature>
<dbReference type="EMBL" id="JAOPHQ010004282">
    <property type="protein sequence ID" value="KAK0139910.1"/>
    <property type="molecule type" value="Genomic_DNA"/>
</dbReference>
<accession>A0AA47NWI2</accession>
<dbReference type="Proteomes" id="UP001174136">
    <property type="component" value="Unassembled WGS sequence"/>
</dbReference>
<dbReference type="SMART" id="SM01126">
    <property type="entry name" value="DDE_Tnp_IS1595"/>
    <property type="match status" value="1"/>
</dbReference>
<gene>
    <name evidence="2" type="ORF">N1851_023186</name>
</gene>
<sequence>MWDICNEIEPPVWLYGMWSPGFITRHPKSSPHCSIGAPHVTCDVNDMKPYRCCCLHYSNDDGLVDGTIGGITAVVGVNTDWLSHANAAEKFKYFNFCTCRPATRFNVQVCKHHNHRGRKLKRSIRHKSMFSNSKVSLFNWMRFVYRFAQGLRLRQVDMSNDYISGSSATLSKMAQKLRDVCTTAMDRYQQARGQYIGGAAATGTNGWWLEEEEVGVWDVRCEQEREKTCKVCSSLSREKKKERSAHHVKVGSTIISDEWRAYRNALPQLGYTHFTVNHSVSYVDSQTGAHTQHKQRAWRTVKENVWRLRGNRTEELLVDHLRVIEWHEWLARKHRKGPLGRIIHDIAVMYGH</sequence>